<feature type="compositionally biased region" description="Basic and acidic residues" evidence="1">
    <location>
        <begin position="15"/>
        <end position="31"/>
    </location>
</feature>
<dbReference type="AlphaFoldDB" id="A0A2A4F890"/>
<feature type="region of interest" description="Disordered" evidence="1">
    <location>
        <begin position="1"/>
        <end position="65"/>
    </location>
</feature>
<evidence type="ECO:0008006" key="4">
    <source>
        <dbReference type="Google" id="ProtNLM"/>
    </source>
</evidence>
<sequence>MSHAAAADTLSSLVDKQRQVMGRELDKKLQDDGPGSKTAPPPPPAAAAPAPASVATEASAKKAPHSVADDLRVNAIYGVNGVTTVDVSIGDGPSYPITKDRSIKGWSIAKVSPSSVTFVNAKTRARKTIYLAEPTAAPAPAPAAQAPASSFGFSPSMPMQMGVPPLPRTSAQ</sequence>
<evidence type="ECO:0000256" key="1">
    <source>
        <dbReference type="SAM" id="MobiDB-lite"/>
    </source>
</evidence>
<reference evidence="2 3" key="1">
    <citation type="submission" date="2017-01" db="EMBL/GenBank/DDBJ databases">
        <title>Whole-Genome Shotgun Sequencing of Two beta-Proteobacterial Species in Search of the Bulgecin Biosynthetic Cluster.</title>
        <authorList>
            <person name="Horsman M.E."/>
            <person name="Marous D.R."/>
            <person name="Li R."/>
            <person name="Oliver R.A."/>
            <person name="Byun B."/>
            <person name="Emrich S.J."/>
            <person name="Boggess B."/>
            <person name="Townsend C.A."/>
            <person name="Mobashery S."/>
        </authorList>
    </citation>
    <scope>NUCLEOTIDE SEQUENCE [LARGE SCALE GENOMIC DNA]</scope>
    <source>
        <strain evidence="2 3">ATCC 31433</strain>
    </source>
</reference>
<proteinExistence type="predicted"/>
<dbReference type="EMBL" id="MTZU01000071">
    <property type="protein sequence ID" value="PCE30063.1"/>
    <property type="molecule type" value="Genomic_DNA"/>
</dbReference>
<gene>
    <name evidence="2" type="ORF">BZL54_23140</name>
</gene>
<name>A0A2A4F890_9BURK</name>
<evidence type="ECO:0000313" key="2">
    <source>
        <dbReference type="EMBL" id="PCE30063.1"/>
    </source>
</evidence>
<evidence type="ECO:0000313" key="3">
    <source>
        <dbReference type="Proteomes" id="UP000217994"/>
    </source>
</evidence>
<comment type="caution">
    <text evidence="2">The sequence shown here is derived from an EMBL/GenBank/DDBJ whole genome shotgun (WGS) entry which is preliminary data.</text>
</comment>
<accession>A0A2A4F890</accession>
<organism evidence="2 3">
    <name type="scientific">Burkholderia ubonensis subsp. mesacidophila</name>
    <dbReference type="NCBI Taxonomy" id="265293"/>
    <lineage>
        <taxon>Bacteria</taxon>
        <taxon>Pseudomonadati</taxon>
        <taxon>Pseudomonadota</taxon>
        <taxon>Betaproteobacteria</taxon>
        <taxon>Burkholderiales</taxon>
        <taxon>Burkholderiaceae</taxon>
        <taxon>Burkholderia</taxon>
        <taxon>Burkholderia cepacia complex</taxon>
    </lineage>
</organism>
<protein>
    <recommendedName>
        <fullName evidence="4">Type IV pilus biogenesis protein PilP</fullName>
    </recommendedName>
</protein>
<dbReference type="Proteomes" id="UP000217994">
    <property type="component" value="Unassembled WGS sequence"/>
</dbReference>